<evidence type="ECO:0000313" key="2">
    <source>
        <dbReference type="EMBL" id="MBK8572912.1"/>
    </source>
</evidence>
<feature type="coiled-coil region" evidence="1">
    <location>
        <begin position="28"/>
        <end position="71"/>
    </location>
</feature>
<dbReference type="Pfam" id="PF09969">
    <property type="entry name" value="DUF2203"/>
    <property type="match status" value="1"/>
</dbReference>
<name>A0A936F4E3_9BACT</name>
<proteinExistence type="predicted"/>
<gene>
    <name evidence="2" type="ORF">IPN91_09755</name>
</gene>
<reference evidence="2 3" key="1">
    <citation type="submission" date="2020-10" db="EMBL/GenBank/DDBJ databases">
        <title>Connecting structure to function with the recovery of over 1000 high-quality activated sludge metagenome-assembled genomes encoding full-length rRNA genes using long-read sequencing.</title>
        <authorList>
            <person name="Singleton C.M."/>
            <person name="Petriglieri F."/>
            <person name="Kristensen J.M."/>
            <person name="Kirkegaard R.H."/>
            <person name="Michaelsen T.Y."/>
            <person name="Andersen M.H."/>
            <person name="Karst S.M."/>
            <person name="Dueholm M.S."/>
            <person name="Nielsen P.H."/>
            <person name="Albertsen M."/>
        </authorList>
    </citation>
    <scope>NUCLEOTIDE SEQUENCE [LARGE SCALE GENOMIC DNA]</scope>
    <source>
        <strain evidence="2">OdNE_18-Q3-R46-58_MAXAC.008</strain>
    </source>
</reference>
<dbReference type="InterPro" id="IPR018699">
    <property type="entry name" value="DUF2203"/>
</dbReference>
<keyword evidence="1" id="KW-0175">Coiled coil</keyword>
<protein>
    <submittedName>
        <fullName evidence="2">DUF2203 domain-containing protein</fullName>
    </submittedName>
</protein>
<comment type="caution">
    <text evidence="2">The sequence shown here is derived from an EMBL/GenBank/DDBJ whole genome shotgun (WGS) entry which is preliminary data.</text>
</comment>
<dbReference type="EMBL" id="JADKCH010000010">
    <property type="protein sequence ID" value="MBK8572912.1"/>
    <property type="molecule type" value="Genomic_DNA"/>
</dbReference>
<accession>A0A936F4E3</accession>
<dbReference type="Proteomes" id="UP000709959">
    <property type="component" value="Unassembled WGS sequence"/>
</dbReference>
<organism evidence="2 3">
    <name type="scientific">Candidatus Geothrix odensensis</name>
    <dbReference type="NCBI Taxonomy" id="2954440"/>
    <lineage>
        <taxon>Bacteria</taxon>
        <taxon>Pseudomonadati</taxon>
        <taxon>Acidobacteriota</taxon>
        <taxon>Holophagae</taxon>
        <taxon>Holophagales</taxon>
        <taxon>Holophagaceae</taxon>
        <taxon>Geothrix</taxon>
    </lineage>
</organism>
<evidence type="ECO:0000256" key="1">
    <source>
        <dbReference type="SAM" id="Coils"/>
    </source>
</evidence>
<dbReference type="AlphaFoldDB" id="A0A936F4E3"/>
<sequence length="120" mass="13560">MGRIFTLDEAQALMPQVKATTEPVYTLAASLAEELSQAEEAQDEARAEALRERLQVLVQSWQQSMNDLEAEVKGLWLVDFDSGDGYWCWAYPEDDLGHWHSYEGGFRSRVPADQRPGVQA</sequence>
<evidence type="ECO:0000313" key="3">
    <source>
        <dbReference type="Proteomes" id="UP000709959"/>
    </source>
</evidence>